<dbReference type="PRINTS" id="PR01011">
    <property type="entry name" value="GLUTPROXDASE"/>
</dbReference>
<keyword evidence="7" id="KW-1185">Reference proteome</keyword>
<dbReference type="InterPro" id="IPR029759">
    <property type="entry name" value="GPX_AS"/>
</dbReference>
<evidence type="ECO:0000313" key="6">
    <source>
        <dbReference type="EMBL" id="NNH23319.1"/>
    </source>
</evidence>
<dbReference type="RefSeq" id="WP_171203137.1">
    <property type="nucleotide sequence ID" value="NZ_BAAANP010000047.1"/>
</dbReference>
<evidence type="ECO:0000256" key="5">
    <source>
        <dbReference type="RuleBase" id="RU000499"/>
    </source>
</evidence>
<dbReference type="PIRSF" id="PIRSF000303">
    <property type="entry name" value="Glutathion_perox"/>
    <property type="match status" value="1"/>
</dbReference>
<evidence type="ECO:0000256" key="2">
    <source>
        <dbReference type="ARBA" id="ARBA00022559"/>
    </source>
</evidence>
<dbReference type="SUPFAM" id="SSF52833">
    <property type="entry name" value="Thioredoxin-like"/>
    <property type="match status" value="1"/>
</dbReference>
<dbReference type="CDD" id="cd00340">
    <property type="entry name" value="GSH_Peroxidase"/>
    <property type="match status" value="1"/>
</dbReference>
<sequence length="166" mass="17582">MSALDTLPAALDGTPLDPAALEGRAVLVVNVASRCGLTPQYEGLERLARRYADRGLVVLGVPCNQFRGQEPGTAEEIAEFCSATYGVSFPLTEKLDVNGDDRHPLYDALVPTPDADGEAGDVQWNFEKFLLAPGGEPVARFRPGVEPEDPRVLSALEAHLPAGAAG</sequence>
<evidence type="ECO:0000256" key="3">
    <source>
        <dbReference type="ARBA" id="ARBA00023002"/>
    </source>
</evidence>
<evidence type="ECO:0000256" key="1">
    <source>
        <dbReference type="ARBA" id="ARBA00006926"/>
    </source>
</evidence>
<dbReference type="Gene3D" id="3.40.30.10">
    <property type="entry name" value="Glutaredoxin"/>
    <property type="match status" value="1"/>
</dbReference>
<feature type="active site" evidence="4">
    <location>
        <position position="35"/>
    </location>
</feature>
<dbReference type="AlphaFoldDB" id="A0A849BJA6"/>
<organism evidence="6 7">
    <name type="scientific">Pseudokineococcus marinus</name>
    <dbReference type="NCBI Taxonomy" id="351215"/>
    <lineage>
        <taxon>Bacteria</taxon>
        <taxon>Bacillati</taxon>
        <taxon>Actinomycetota</taxon>
        <taxon>Actinomycetes</taxon>
        <taxon>Kineosporiales</taxon>
        <taxon>Kineosporiaceae</taxon>
        <taxon>Pseudokineococcus</taxon>
    </lineage>
</organism>
<comment type="similarity">
    <text evidence="1 5">Belongs to the glutathione peroxidase family.</text>
</comment>
<comment type="caution">
    <text evidence="6">The sequence shown here is derived from an EMBL/GenBank/DDBJ whole genome shotgun (WGS) entry which is preliminary data.</text>
</comment>
<dbReference type="Pfam" id="PF00255">
    <property type="entry name" value="GSHPx"/>
    <property type="match status" value="1"/>
</dbReference>
<dbReference type="InterPro" id="IPR000889">
    <property type="entry name" value="Glutathione_peroxidase"/>
</dbReference>
<dbReference type="Proteomes" id="UP000555552">
    <property type="component" value="Unassembled WGS sequence"/>
</dbReference>
<dbReference type="GO" id="GO:0034599">
    <property type="term" value="P:cellular response to oxidative stress"/>
    <property type="evidence" value="ECO:0007669"/>
    <property type="project" value="TreeGrafter"/>
</dbReference>
<dbReference type="PROSITE" id="PS51355">
    <property type="entry name" value="GLUTATHIONE_PEROXID_3"/>
    <property type="match status" value="1"/>
</dbReference>
<keyword evidence="2 5" id="KW-0575">Peroxidase</keyword>
<accession>A0A849BJA6</accession>
<dbReference type="EMBL" id="JABEMA010000124">
    <property type="protein sequence ID" value="NNH23319.1"/>
    <property type="molecule type" value="Genomic_DNA"/>
</dbReference>
<reference evidence="6 7" key="1">
    <citation type="submission" date="2020-05" db="EMBL/GenBank/DDBJ databases">
        <title>MicrobeNet Type strains.</title>
        <authorList>
            <person name="Nicholson A.C."/>
        </authorList>
    </citation>
    <scope>NUCLEOTIDE SEQUENCE [LARGE SCALE GENOMIC DNA]</scope>
    <source>
        <strain evidence="6 7">JCM 14547</strain>
    </source>
</reference>
<protein>
    <recommendedName>
        <fullName evidence="5">Glutathione peroxidase</fullName>
    </recommendedName>
</protein>
<name>A0A849BJA6_9ACTN</name>
<keyword evidence="3 5" id="KW-0560">Oxidoreductase</keyword>
<dbReference type="GO" id="GO:0004601">
    <property type="term" value="F:peroxidase activity"/>
    <property type="evidence" value="ECO:0007669"/>
    <property type="project" value="UniProtKB-KW"/>
</dbReference>
<dbReference type="PROSITE" id="PS00460">
    <property type="entry name" value="GLUTATHIONE_PEROXID_1"/>
    <property type="match status" value="1"/>
</dbReference>
<proteinExistence type="inferred from homology"/>
<evidence type="ECO:0000256" key="4">
    <source>
        <dbReference type="PIRSR" id="PIRSR000303-1"/>
    </source>
</evidence>
<gene>
    <name evidence="6" type="ORF">HLB09_09485</name>
</gene>
<dbReference type="InterPro" id="IPR036249">
    <property type="entry name" value="Thioredoxin-like_sf"/>
</dbReference>
<evidence type="ECO:0000313" key="7">
    <source>
        <dbReference type="Proteomes" id="UP000555552"/>
    </source>
</evidence>
<dbReference type="PANTHER" id="PTHR11592">
    <property type="entry name" value="GLUTATHIONE PEROXIDASE"/>
    <property type="match status" value="1"/>
</dbReference>
<dbReference type="PANTHER" id="PTHR11592:SF40">
    <property type="entry name" value="THIOREDOXIN_GLUTATHIONE PEROXIDASE BTUE"/>
    <property type="match status" value="1"/>
</dbReference>